<dbReference type="PATRIC" id="fig|251654.3.peg.2060"/>
<evidence type="ECO:0000256" key="1">
    <source>
        <dbReference type="SAM" id="MobiDB-lite"/>
    </source>
</evidence>
<comment type="caution">
    <text evidence="2">The sequence shown here is derived from an EMBL/GenBank/DDBJ whole genome shotgun (WGS) entry which is preliminary data.</text>
</comment>
<dbReference type="Proteomes" id="UP000050557">
    <property type="component" value="Unassembled WGS sequence"/>
</dbReference>
<dbReference type="EMBL" id="LJQM01000225">
    <property type="protein sequence ID" value="KPX40990.1"/>
    <property type="molecule type" value="Genomic_DNA"/>
</dbReference>
<gene>
    <name evidence="2" type="ORF">ALO68_01589</name>
</gene>
<protein>
    <recommendedName>
        <fullName evidence="4">General secretion pathway protein GspN</fullName>
    </recommendedName>
</protein>
<dbReference type="AlphaFoldDB" id="A0A0P9R829"/>
<accession>A0A0P9R829</accession>
<feature type="region of interest" description="Disordered" evidence="1">
    <location>
        <begin position="153"/>
        <end position="174"/>
    </location>
</feature>
<dbReference type="GeneID" id="96217843"/>
<evidence type="ECO:0008006" key="4">
    <source>
        <dbReference type="Google" id="ProtNLM"/>
    </source>
</evidence>
<reference evidence="2 3" key="1">
    <citation type="submission" date="2015-09" db="EMBL/GenBank/DDBJ databases">
        <title>Genome announcement of multiple Pseudomonas syringae strains.</title>
        <authorList>
            <person name="Thakur S."/>
            <person name="Wang P.W."/>
            <person name="Gong Y."/>
            <person name="Weir B.S."/>
            <person name="Guttman D.S."/>
        </authorList>
    </citation>
    <scope>NUCLEOTIDE SEQUENCE [LARGE SCALE GENOMIC DNA]</scope>
    <source>
        <strain evidence="2 3">ICMP4531</strain>
    </source>
</reference>
<sequence>MIASLKAPELGLIAVAMLLLLLIACLLDGVARSPNWLPAVIPRQREASRQVPGLPVAQLSSLANTWQTPLFSTDRSPDVSPYQLELTSSLNGLGLSGVILTRDVQVAFIRQTNGPALKIRQGESLPNGWTLQTLTPLQAVFTSDGRTETLSLPALKLPSPSSEPPISLPYESAP</sequence>
<name>A0A0P9R829_9PSED</name>
<dbReference type="RefSeq" id="WP_054988080.1">
    <property type="nucleotide sequence ID" value="NZ_CP092918.1"/>
</dbReference>
<dbReference type="PROSITE" id="PS51257">
    <property type="entry name" value="PROKAR_LIPOPROTEIN"/>
    <property type="match status" value="1"/>
</dbReference>
<evidence type="ECO:0000313" key="3">
    <source>
        <dbReference type="Proteomes" id="UP000050557"/>
    </source>
</evidence>
<proteinExistence type="predicted"/>
<evidence type="ECO:0000313" key="2">
    <source>
        <dbReference type="EMBL" id="KPX40990.1"/>
    </source>
</evidence>
<organism evidence="2 3">
    <name type="scientific">Pseudomonas syringae pv. helianthi</name>
    <dbReference type="NCBI Taxonomy" id="251654"/>
    <lineage>
        <taxon>Bacteria</taxon>
        <taxon>Pseudomonadati</taxon>
        <taxon>Pseudomonadota</taxon>
        <taxon>Gammaproteobacteria</taxon>
        <taxon>Pseudomonadales</taxon>
        <taxon>Pseudomonadaceae</taxon>
        <taxon>Pseudomonas</taxon>
    </lineage>
</organism>